<gene>
    <name evidence="5" type="ORF">CR203_00940</name>
</gene>
<dbReference type="InterPro" id="IPR036291">
    <property type="entry name" value="NAD(P)-bd_dom_sf"/>
</dbReference>
<keyword evidence="6" id="KW-1185">Reference proteome</keyword>
<dbReference type="GO" id="GO:0004735">
    <property type="term" value="F:pyrroline-5-carboxylate reductase activity"/>
    <property type="evidence" value="ECO:0007669"/>
    <property type="project" value="InterPro"/>
</dbReference>
<feature type="domain" description="Pyrroline-5-carboxylate reductase catalytic N-terminal" evidence="3">
    <location>
        <begin position="4"/>
        <end position="98"/>
    </location>
</feature>
<dbReference type="Pfam" id="PF14748">
    <property type="entry name" value="P5CR_dimer"/>
    <property type="match status" value="1"/>
</dbReference>
<dbReference type="Gene3D" id="3.40.50.720">
    <property type="entry name" value="NAD(P)-binding Rossmann-like Domain"/>
    <property type="match status" value="1"/>
</dbReference>
<name>A0A3A9KAM8_9BACI</name>
<dbReference type="InterPro" id="IPR029036">
    <property type="entry name" value="P5CR_dimer"/>
</dbReference>
<dbReference type="AlphaFoldDB" id="A0A3A9KAM8"/>
<evidence type="ECO:0000256" key="2">
    <source>
        <dbReference type="PIRSR" id="PIRSR000193-1"/>
    </source>
</evidence>
<dbReference type="Pfam" id="PF03807">
    <property type="entry name" value="F420_oxidored"/>
    <property type="match status" value="1"/>
</dbReference>
<dbReference type="SUPFAM" id="SSF51735">
    <property type="entry name" value="NAD(P)-binding Rossmann-fold domains"/>
    <property type="match status" value="1"/>
</dbReference>
<sequence>MKNIGFIGTGSMGSLIIEAFIKAKYIPQKNVHMLNRTMEKPLKLQEKYKKTTIHQNVNELLRDCEWIFLCVKPHEMVAVLESMKENITTNHIIITITSPLQVEESERILQPSSIPVVRFIPSIVNLSLDGPSLVTFGSQCTKKHRKELWEMFSSISRPQLITPPITRVASDIASCGPAFLSFLLMKMIKGATDETEIDEETALKIMERMIIGYGETLRQQHFDLETLKKRVTVPGGVTGVGLKVLEDEVGMMFHHLFRETEKKYREDRRKIVEQIKDREEP</sequence>
<feature type="binding site" evidence="2">
    <location>
        <begin position="7"/>
        <end position="12"/>
    </location>
    <ligand>
        <name>NADP(+)</name>
        <dbReference type="ChEBI" id="CHEBI:58349"/>
    </ligand>
</feature>
<dbReference type="PIRSF" id="PIRSF000193">
    <property type="entry name" value="Pyrrol-5-carb_rd"/>
    <property type="match status" value="1"/>
</dbReference>
<dbReference type="NCBIfam" id="NF005814">
    <property type="entry name" value="PRK07680.1"/>
    <property type="match status" value="1"/>
</dbReference>
<dbReference type="InterPro" id="IPR053790">
    <property type="entry name" value="P5CR-like_CS"/>
</dbReference>
<comment type="similarity">
    <text evidence="1">Belongs to the pyrroline-5-carboxylate reductase family.</text>
</comment>
<dbReference type="PROSITE" id="PS00521">
    <property type="entry name" value="P5CR"/>
    <property type="match status" value="1"/>
</dbReference>
<organism evidence="5 6">
    <name type="scientific">Salipaludibacillus neizhouensis</name>
    <dbReference type="NCBI Taxonomy" id="885475"/>
    <lineage>
        <taxon>Bacteria</taxon>
        <taxon>Bacillati</taxon>
        <taxon>Bacillota</taxon>
        <taxon>Bacilli</taxon>
        <taxon>Bacillales</taxon>
        <taxon>Bacillaceae</taxon>
    </lineage>
</organism>
<reference evidence="5 6" key="1">
    <citation type="submission" date="2017-10" db="EMBL/GenBank/DDBJ databases">
        <title>Bacillus sp. nov., a halophilic bacterium isolated from a Keqin Lake.</title>
        <authorList>
            <person name="Wang H."/>
        </authorList>
    </citation>
    <scope>NUCLEOTIDE SEQUENCE [LARGE SCALE GENOMIC DNA]</scope>
    <source>
        <strain evidence="5 6">KCTC 13187</strain>
    </source>
</reference>
<evidence type="ECO:0000259" key="4">
    <source>
        <dbReference type="Pfam" id="PF14748"/>
    </source>
</evidence>
<dbReference type="OrthoDB" id="9805754at2"/>
<dbReference type="PANTHER" id="PTHR11645">
    <property type="entry name" value="PYRROLINE-5-CARBOXYLATE REDUCTASE"/>
    <property type="match status" value="1"/>
</dbReference>
<dbReference type="RefSeq" id="WP_110936712.1">
    <property type="nucleotide sequence ID" value="NZ_KZ614146.1"/>
</dbReference>
<protein>
    <submittedName>
        <fullName evidence="5">Late competence protein ComER</fullName>
    </submittedName>
</protein>
<feature type="domain" description="Pyrroline-5-carboxylate reductase dimerisation" evidence="4">
    <location>
        <begin position="168"/>
        <end position="266"/>
    </location>
</feature>
<evidence type="ECO:0000313" key="6">
    <source>
        <dbReference type="Proteomes" id="UP000281498"/>
    </source>
</evidence>
<dbReference type="EMBL" id="PDOE01000001">
    <property type="protein sequence ID" value="RKL68648.1"/>
    <property type="molecule type" value="Genomic_DNA"/>
</dbReference>
<evidence type="ECO:0000259" key="3">
    <source>
        <dbReference type="Pfam" id="PF03807"/>
    </source>
</evidence>
<dbReference type="PANTHER" id="PTHR11645:SF51">
    <property type="entry name" value="COME OPERON PROTEIN 4"/>
    <property type="match status" value="1"/>
</dbReference>
<dbReference type="InterPro" id="IPR000304">
    <property type="entry name" value="Pyrroline-COOH_reductase"/>
</dbReference>
<keyword evidence="2" id="KW-0521">NADP</keyword>
<dbReference type="SUPFAM" id="SSF48179">
    <property type="entry name" value="6-phosphogluconate dehydrogenase C-terminal domain-like"/>
    <property type="match status" value="1"/>
</dbReference>
<dbReference type="GO" id="GO:0055129">
    <property type="term" value="P:L-proline biosynthetic process"/>
    <property type="evidence" value="ECO:0007669"/>
    <property type="project" value="TreeGrafter"/>
</dbReference>
<comment type="caution">
    <text evidence="5">The sequence shown here is derived from an EMBL/GenBank/DDBJ whole genome shotgun (WGS) entry which is preliminary data.</text>
</comment>
<dbReference type="InterPro" id="IPR008927">
    <property type="entry name" value="6-PGluconate_DH-like_C_sf"/>
</dbReference>
<dbReference type="Gene3D" id="1.10.3730.10">
    <property type="entry name" value="ProC C-terminal domain-like"/>
    <property type="match status" value="1"/>
</dbReference>
<accession>A0A3A9KAM8</accession>
<dbReference type="Proteomes" id="UP000281498">
    <property type="component" value="Unassembled WGS sequence"/>
</dbReference>
<evidence type="ECO:0000313" key="5">
    <source>
        <dbReference type="EMBL" id="RKL68648.1"/>
    </source>
</evidence>
<proteinExistence type="inferred from homology"/>
<evidence type="ECO:0000256" key="1">
    <source>
        <dbReference type="ARBA" id="ARBA00005525"/>
    </source>
</evidence>
<dbReference type="InterPro" id="IPR028939">
    <property type="entry name" value="P5C_Rdtase_cat_N"/>
</dbReference>